<evidence type="ECO:0000313" key="5">
    <source>
        <dbReference type="Proteomes" id="UP000004671"/>
    </source>
</evidence>
<protein>
    <recommendedName>
        <fullName evidence="2">3-keto-alpha-glucoside-1,2-lyase/3-keto-2-hydroxy-glucal hydratase domain-containing protein</fullName>
    </recommendedName>
</protein>
<keyword evidence="5" id="KW-1185">Reference proteome</keyword>
<dbReference type="EMBL" id="CM001402">
    <property type="protein sequence ID" value="EHO43175.1"/>
    <property type="molecule type" value="Genomic_DNA"/>
</dbReference>
<dbReference type="InterPro" id="IPR010496">
    <property type="entry name" value="AL/BT2_dom"/>
</dbReference>
<keyword evidence="1" id="KW-0732">Signal</keyword>
<name>H1XYA8_CALAY</name>
<accession>H1XYA8</accession>
<dbReference type="RefSeq" id="WP_006930701.1">
    <property type="nucleotide sequence ID" value="NZ_CM001402.1"/>
</dbReference>
<dbReference type="InterPro" id="IPR013320">
    <property type="entry name" value="ConA-like_dom_sf"/>
</dbReference>
<dbReference type="AlphaFoldDB" id="H1XYA8"/>
<dbReference type="HOGENOM" id="CLU_097485_0_0_0"/>
<feature type="domain" description="3-keto-alpha-glucoside-1,2-lyase/3-keto-2-hydroxy-glucal hydratase" evidence="2">
    <location>
        <begin position="48"/>
        <end position="222"/>
    </location>
</feature>
<dbReference type="Proteomes" id="UP000004671">
    <property type="component" value="Chromosome"/>
</dbReference>
<evidence type="ECO:0000259" key="2">
    <source>
        <dbReference type="Pfam" id="PF06439"/>
    </source>
</evidence>
<reference evidence="4 5" key="1">
    <citation type="submission" date="2011-09" db="EMBL/GenBank/DDBJ databases">
        <title>The permanent draft genome of Caldithrix abyssi DSM 13497.</title>
        <authorList>
            <consortium name="US DOE Joint Genome Institute (JGI-PGF)"/>
            <person name="Lucas S."/>
            <person name="Han J."/>
            <person name="Lapidus A."/>
            <person name="Bruce D."/>
            <person name="Goodwin L."/>
            <person name="Pitluck S."/>
            <person name="Peters L."/>
            <person name="Kyrpides N."/>
            <person name="Mavromatis K."/>
            <person name="Ivanova N."/>
            <person name="Mikhailova N."/>
            <person name="Chertkov O."/>
            <person name="Detter J.C."/>
            <person name="Tapia R."/>
            <person name="Han C."/>
            <person name="Land M."/>
            <person name="Hauser L."/>
            <person name="Markowitz V."/>
            <person name="Cheng J.-F."/>
            <person name="Hugenholtz P."/>
            <person name="Woyke T."/>
            <person name="Wu D."/>
            <person name="Spring S."/>
            <person name="Brambilla E."/>
            <person name="Klenk H.-P."/>
            <person name="Eisen J.A."/>
        </authorList>
    </citation>
    <scope>NUCLEOTIDE SEQUENCE [LARGE SCALE GENOMIC DNA]</scope>
    <source>
        <strain evidence="4 5">DSM 13497</strain>
    </source>
</reference>
<evidence type="ECO:0000313" key="4">
    <source>
        <dbReference type="EMBL" id="EHO43175.1"/>
    </source>
</evidence>
<dbReference type="PaxDb" id="880073-Calab_3577"/>
<dbReference type="Pfam" id="PF06439">
    <property type="entry name" value="3keto-disac_hyd"/>
    <property type="match status" value="1"/>
</dbReference>
<dbReference type="KEGG" id="caby:Cabys_2520"/>
<evidence type="ECO:0000313" key="6">
    <source>
        <dbReference type="Proteomes" id="UP000183868"/>
    </source>
</evidence>
<dbReference type="STRING" id="880073.Cabys_2520"/>
<dbReference type="InParanoid" id="H1XYA8"/>
<dbReference type="Proteomes" id="UP000183868">
    <property type="component" value="Chromosome"/>
</dbReference>
<dbReference type="Gene3D" id="2.60.120.560">
    <property type="entry name" value="Exo-inulinase, domain 1"/>
    <property type="match status" value="1"/>
</dbReference>
<reference evidence="3 6" key="2">
    <citation type="submission" date="2016-11" db="EMBL/GenBank/DDBJ databases">
        <title>Genomic analysis of Caldithrix abyssi and proposal of a novel bacterial phylum Caldithrichaeota.</title>
        <authorList>
            <person name="Kublanov I."/>
            <person name="Sigalova O."/>
            <person name="Gavrilov S."/>
            <person name="Lebedinsky A."/>
            <person name="Ivanova N."/>
            <person name="Daum C."/>
            <person name="Reddy T."/>
            <person name="Klenk H.P."/>
            <person name="Goker M."/>
            <person name="Reva O."/>
            <person name="Miroshnichenko M."/>
            <person name="Kyprides N."/>
            <person name="Woyke T."/>
            <person name="Gelfand M."/>
        </authorList>
    </citation>
    <scope>NUCLEOTIDE SEQUENCE [LARGE SCALE GENOMIC DNA]</scope>
    <source>
        <strain evidence="3 6">LF13</strain>
    </source>
</reference>
<proteinExistence type="predicted"/>
<feature type="chain" id="PRO_5010834688" description="3-keto-alpha-glucoside-1,2-lyase/3-keto-2-hydroxy-glucal hydratase domain-containing protein" evidence="1">
    <location>
        <begin position="24"/>
        <end position="227"/>
    </location>
</feature>
<dbReference type="EMBL" id="CP018099">
    <property type="protein sequence ID" value="APF19269.1"/>
    <property type="molecule type" value="Genomic_DNA"/>
</dbReference>
<organism evidence="4 5">
    <name type="scientific">Caldithrix abyssi DSM 13497</name>
    <dbReference type="NCBI Taxonomy" id="880073"/>
    <lineage>
        <taxon>Bacteria</taxon>
        <taxon>Pseudomonadati</taxon>
        <taxon>Calditrichota</taxon>
        <taxon>Calditrichia</taxon>
        <taxon>Calditrichales</taxon>
        <taxon>Calditrichaceae</taxon>
        <taxon>Caldithrix</taxon>
    </lineage>
</organism>
<gene>
    <name evidence="3" type="ORF">Cabys_2520</name>
    <name evidence="4" type="ORF">Calab_3577</name>
</gene>
<sequence precursor="true">MHILSLTSMALFLVTLASGFSGALLSQTPSGKTILFHFDDLKTGSIPQGWKVEATNQRGALATWQVVEDSTAPSGNQVLALTSVNHSFGGTFNLCWTDRLTFLNGTISVYFKANSGIEDQGGGVIWRAKDRDNYYISRYNPLENNFRIYYVKDGARRMLASARIHLPAHQWQQLKIVMQGERITGYLNGKKLLEVKDATFTDAGGVGLWTKADAATAFDDFKVVIQP</sequence>
<feature type="signal peptide" evidence="1">
    <location>
        <begin position="1"/>
        <end position="23"/>
    </location>
</feature>
<dbReference type="eggNOG" id="COG3848">
    <property type="taxonomic scope" value="Bacteria"/>
</dbReference>
<evidence type="ECO:0000256" key="1">
    <source>
        <dbReference type="SAM" id="SignalP"/>
    </source>
</evidence>
<evidence type="ECO:0000313" key="3">
    <source>
        <dbReference type="EMBL" id="APF19269.1"/>
    </source>
</evidence>
<dbReference type="SUPFAM" id="SSF49899">
    <property type="entry name" value="Concanavalin A-like lectins/glucanases"/>
    <property type="match status" value="1"/>
</dbReference>
<dbReference type="GO" id="GO:0016787">
    <property type="term" value="F:hydrolase activity"/>
    <property type="evidence" value="ECO:0007669"/>
    <property type="project" value="InterPro"/>
</dbReference>